<dbReference type="CDD" id="cd04729">
    <property type="entry name" value="NanE"/>
    <property type="match status" value="1"/>
</dbReference>
<dbReference type="PANTHER" id="PTHR36204:SF1">
    <property type="entry name" value="N-ACETYLMANNOSAMINE-6-PHOSPHATE 2-EPIMERASE-RELATED"/>
    <property type="match status" value="1"/>
</dbReference>
<comment type="similarity">
    <text evidence="4 7">Belongs to the NanE family.</text>
</comment>
<evidence type="ECO:0000256" key="7">
    <source>
        <dbReference type="HAMAP-Rule" id="MF_01235"/>
    </source>
</evidence>
<proteinExistence type="inferred from homology"/>
<keyword evidence="5 7" id="KW-0413">Isomerase</keyword>
<sequence length="233" mass="25418">MGDLYFEQIRGGLIVSCQALEDEPLHGGDTMAKMALAAEQGGAIGIRANSVHDIAAIKQATKLPIIGIIKRDYDDSEVYITPTLQEVQELMEARVDVIALDATSRPRPGGETLKELVSYMREQGQKVMADVSTIEEALYAESIGVSCISTTLSGYTHYSPQQKDPDFDLLREAVRKVKIPVIGEGRINTPEQAAFCLKLGAHAVVVGSAITRPKLITEKFAHAIRKTRDGQMH</sequence>
<dbReference type="GO" id="GO:0019262">
    <property type="term" value="P:N-acetylneuraminate catabolic process"/>
    <property type="evidence" value="ECO:0007669"/>
    <property type="project" value="UniProtKB-UniRule"/>
</dbReference>
<evidence type="ECO:0000256" key="2">
    <source>
        <dbReference type="ARBA" id="ARBA00002147"/>
    </source>
</evidence>
<evidence type="ECO:0000256" key="3">
    <source>
        <dbReference type="ARBA" id="ARBA00005081"/>
    </source>
</evidence>
<comment type="caution">
    <text evidence="8">The sequence shown here is derived from an EMBL/GenBank/DDBJ whole genome shotgun (WGS) entry which is preliminary data.</text>
</comment>
<keyword evidence="9" id="KW-1185">Reference proteome</keyword>
<protein>
    <recommendedName>
        <fullName evidence="7">Putative N-acetylmannosamine-6-phosphate 2-epimerase</fullName>
        <ecNumber evidence="7">5.1.3.9</ecNumber>
    </recommendedName>
    <alternativeName>
        <fullName evidence="7">ManNAc-6-P epimerase</fullName>
    </alternativeName>
</protein>
<dbReference type="InterPro" id="IPR007260">
    <property type="entry name" value="NanE"/>
</dbReference>
<comment type="function">
    <text evidence="2 7">Converts N-acetylmannosamine-6-phosphate (ManNAc-6-P) to N-acetylglucosamine-6-phosphate (GlcNAc-6-P).</text>
</comment>
<dbReference type="InterPro" id="IPR011060">
    <property type="entry name" value="RibuloseP-bd_barrel"/>
</dbReference>
<dbReference type="PANTHER" id="PTHR36204">
    <property type="entry name" value="N-ACETYLMANNOSAMINE-6-PHOSPHATE 2-EPIMERASE-RELATED"/>
    <property type="match status" value="1"/>
</dbReference>
<evidence type="ECO:0000256" key="1">
    <source>
        <dbReference type="ARBA" id="ARBA00000056"/>
    </source>
</evidence>
<evidence type="ECO:0000313" key="8">
    <source>
        <dbReference type="EMBL" id="GIO51506.1"/>
    </source>
</evidence>
<dbReference type="Gene3D" id="3.20.20.70">
    <property type="entry name" value="Aldolase class I"/>
    <property type="match status" value="1"/>
</dbReference>
<comment type="pathway">
    <text evidence="3 7">Amino-sugar metabolism; N-acetylneuraminate degradation; D-fructose 6-phosphate from N-acetylneuraminate: step 3/5.</text>
</comment>
<dbReference type="HAMAP" id="MF_01235">
    <property type="entry name" value="ManNAc6P_epimer"/>
    <property type="match status" value="1"/>
</dbReference>
<dbReference type="AlphaFoldDB" id="A0A920CRW4"/>
<evidence type="ECO:0000256" key="4">
    <source>
        <dbReference type="ARBA" id="ARBA00007439"/>
    </source>
</evidence>
<keyword evidence="6 7" id="KW-0119">Carbohydrate metabolism</keyword>
<name>A0A920CRW4_9BACL</name>
<reference evidence="8 9" key="1">
    <citation type="submission" date="2021-03" db="EMBL/GenBank/DDBJ databases">
        <title>Antimicrobial resistance genes in bacteria isolated from Japanese honey, and their potential for conferring macrolide and lincosamide resistance in the American foulbrood pathogen Paenibacillus larvae.</title>
        <authorList>
            <person name="Okamoto M."/>
            <person name="Kumagai M."/>
            <person name="Kanamori H."/>
            <person name="Takamatsu D."/>
        </authorList>
    </citation>
    <scope>NUCLEOTIDE SEQUENCE [LARGE SCALE GENOMIC DNA]</scope>
    <source>
        <strain evidence="8 9">J34TS1</strain>
    </source>
</reference>
<dbReference type="SUPFAM" id="SSF51366">
    <property type="entry name" value="Ribulose-phoshate binding barrel"/>
    <property type="match status" value="1"/>
</dbReference>
<dbReference type="RefSeq" id="WP_212981483.1">
    <property type="nucleotide sequence ID" value="NZ_AP025343.1"/>
</dbReference>
<evidence type="ECO:0000256" key="6">
    <source>
        <dbReference type="ARBA" id="ARBA00023277"/>
    </source>
</evidence>
<dbReference type="FunFam" id="3.20.20.70:FF:000035">
    <property type="entry name" value="Putative N-acetylmannosamine-6-phosphate 2-epimerase"/>
    <property type="match status" value="1"/>
</dbReference>
<evidence type="ECO:0000256" key="5">
    <source>
        <dbReference type="ARBA" id="ARBA00023235"/>
    </source>
</evidence>
<dbReference type="GO" id="GO:0005975">
    <property type="term" value="P:carbohydrate metabolic process"/>
    <property type="evidence" value="ECO:0007669"/>
    <property type="project" value="UniProtKB-UniRule"/>
</dbReference>
<dbReference type="NCBIfam" id="NF002231">
    <property type="entry name" value="PRK01130.1"/>
    <property type="match status" value="1"/>
</dbReference>
<organism evidence="8 9">
    <name type="scientific">Paenibacillus azoreducens</name>
    <dbReference type="NCBI Taxonomy" id="116718"/>
    <lineage>
        <taxon>Bacteria</taxon>
        <taxon>Bacillati</taxon>
        <taxon>Bacillota</taxon>
        <taxon>Bacilli</taxon>
        <taxon>Bacillales</taxon>
        <taxon>Paenibacillaceae</taxon>
        <taxon>Paenibacillus</taxon>
    </lineage>
</organism>
<dbReference type="GO" id="GO:0005829">
    <property type="term" value="C:cytosol"/>
    <property type="evidence" value="ECO:0007669"/>
    <property type="project" value="TreeGrafter"/>
</dbReference>
<evidence type="ECO:0000313" key="9">
    <source>
        <dbReference type="Proteomes" id="UP000682811"/>
    </source>
</evidence>
<dbReference type="Proteomes" id="UP000682811">
    <property type="component" value="Unassembled WGS sequence"/>
</dbReference>
<dbReference type="EC" id="5.1.3.9" evidence="7"/>
<accession>A0A920CRW4</accession>
<dbReference type="Pfam" id="PF04131">
    <property type="entry name" value="NanE"/>
    <property type="match status" value="1"/>
</dbReference>
<dbReference type="EMBL" id="BORT01000055">
    <property type="protein sequence ID" value="GIO51506.1"/>
    <property type="molecule type" value="Genomic_DNA"/>
</dbReference>
<gene>
    <name evidence="7 8" type="primary">nanE</name>
    <name evidence="8" type="ORF">J34TS1_62710</name>
</gene>
<comment type="catalytic activity">
    <reaction evidence="1 7">
        <text>an N-acyl-D-glucosamine 6-phosphate = an N-acyl-D-mannosamine 6-phosphate</text>
        <dbReference type="Rhea" id="RHEA:23932"/>
        <dbReference type="ChEBI" id="CHEBI:57599"/>
        <dbReference type="ChEBI" id="CHEBI:57666"/>
        <dbReference type="EC" id="5.1.3.9"/>
    </reaction>
</comment>
<dbReference type="GO" id="GO:0047465">
    <property type="term" value="F:N-acylglucosamine-6-phosphate 2-epimerase activity"/>
    <property type="evidence" value="ECO:0007669"/>
    <property type="project" value="UniProtKB-EC"/>
</dbReference>
<dbReference type="InterPro" id="IPR013785">
    <property type="entry name" value="Aldolase_TIM"/>
</dbReference>
<dbReference type="GO" id="GO:0006053">
    <property type="term" value="P:N-acetylmannosamine catabolic process"/>
    <property type="evidence" value="ECO:0007669"/>
    <property type="project" value="TreeGrafter"/>
</dbReference>